<name>T1GMW8_MEGSC</name>
<reference evidence="2" key="2">
    <citation type="submission" date="2015-06" db="UniProtKB">
        <authorList>
            <consortium name="EnsemblMetazoa"/>
        </authorList>
    </citation>
    <scope>IDENTIFICATION</scope>
</reference>
<evidence type="ECO:0000313" key="3">
    <source>
        <dbReference type="Proteomes" id="UP000015102"/>
    </source>
</evidence>
<evidence type="ECO:0000313" key="2">
    <source>
        <dbReference type="EnsemblMetazoa" id="MESCA004902-PA"/>
    </source>
</evidence>
<sequence length="108" mass="12254">NALLSQQQQKFSFGLGKTPNFYLKHRKNAILETKEETQNIMATLEKPKSKKQKKKVVGEDFEGITPEPEPEYSSSTAACSKLVSYECAVSKEFHTVKEEDFEEETPPP</sequence>
<dbReference type="AlphaFoldDB" id="T1GMW8"/>
<accession>T1GMW8</accession>
<dbReference type="HOGENOM" id="CLU_2203574_0_0_1"/>
<dbReference type="EMBL" id="CAQQ02004419">
    <property type="status" value="NOT_ANNOTATED_CDS"/>
    <property type="molecule type" value="Genomic_DNA"/>
</dbReference>
<proteinExistence type="predicted"/>
<organism evidence="2 3">
    <name type="scientific">Megaselia scalaris</name>
    <name type="common">Humpbacked fly</name>
    <name type="synonym">Phora scalaris</name>
    <dbReference type="NCBI Taxonomy" id="36166"/>
    <lineage>
        <taxon>Eukaryota</taxon>
        <taxon>Metazoa</taxon>
        <taxon>Ecdysozoa</taxon>
        <taxon>Arthropoda</taxon>
        <taxon>Hexapoda</taxon>
        <taxon>Insecta</taxon>
        <taxon>Pterygota</taxon>
        <taxon>Neoptera</taxon>
        <taxon>Endopterygota</taxon>
        <taxon>Diptera</taxon>
        <taxon>Brachycera</taxon>
        <taxon>Muscomorpha</taxon>
        <taxon>Platypezoidea</taxon>
        <taxon>Phoridae</taxon>
        <taxon>Megaseliini</taxon>
        <taxon>Megaselia</taxon>
    </lineage>
</organism>
<keyword evidence="3" id="KW-1185">Reference proteome</keyword>
<reference evidence="3" key="1">
    <citation type="submission" date="2013-02" db="EMBL/GenBank/DDBJ databases">
        <authorList>
            <person name="Hughes D."/>
        </authorList>
    </citation>
    <scope>NUCLEOTIDE SEQUENCE</scope>
    <source>
        <strain>Durham</strain>
        <strain evidence="3">NC isolate 2 -- Noor lab</strain>
    </source>
</reference>
<protein>
    <submittedName>
        <fullName evidence="2">Uncharacterized protein</fullName>
    </submittedName>
</protein>
<feature type="region of interest" description="Disordered" evidence="1">
    <location>
        <begin position="46"/>
        <end position="73"/>
    </location>
</feature>
<dbReference type="EnsemblMetazoa" id="MESCA004902-RA">
    <property type="protein sequence ID" value="MESCA004902-PA"/>
    <property type="gene ID" value="MESCA004902"/>
</dbReference>
<dbReference type="Proteomes" id="UP000015102">
    <property type="component" value="Unassembled WGS sequence"/>
</dbReference>
<evidence type="ECO:0000256" key="1">
    <source>
        <dbReference type="SAM" id="MobiDB-lite"/>
    </source>
</evidence>